<reference evidence="3 4" key="1">
    <citation type="submission" date="2020-05" db="EMBL/GenBank/DDBJ databases">
        <title>DNA-SIP metagenomic assembled genomes.</title>
        <authorList>
            <person name="Yu J."/>
        </authorList>
    </citation>
    <scope>NUCLEOTIDE SEQUENCE [LARGE SCALE GENOMIC DNA]</scope>
    <source>
        <strain evidence="3">Bin5.27</strain>
    </source>
</reference>
<evidence type="ECO:0000259" key="2">
    <source>
        <dbReference type="Pfam" id="PF02347"/>
    </source>
</evidence>
<protein>
    <recommendedName>
        <fullName evidence="2">Glycine cleavage system P-protein N-terminal domain-containing protein</fullName>
    </recommendedName>
</protein>
<dbReference type="Pfam" id="PF02347">
    <property type="entry name" value="GDC-P"/>
    <property type="match status" value="1"/>
</dbReference>
<evidence type="ECO:0000313" key="3">
    <source>
        <dbReference type="EMBL" id="NUQ90308.1"/>
    </source>
</evidence>
<accession>A0A850CEE4</accession>
<dbReference type="AlphaFoldDB" id="A0A850CEE4"/>
<feature type="domain" description="Glycine cleavage system P-protein N-terminal" evidence="2">
    <location>
        <begin position="10"/>
        <end position="91"/>
    </location>
</feature>
<dbReference type="InterPro" id="IPR023010">
    <property type="entry name" value="GcvPA"/>
</dbReference>
<gene>
    <name evidence="3" type="ORF">HOQ43_17835</name>
</gene>
<name>A0A850CEE4_9ACTN</name>
<evidence type="ECO:0000313" key="4">
    <source>
        <dbReference type="Proteomes" id="UP000574690"/>
    </source>
</evidence>
<dbReference type="SUPFAM" id="SSF53383">
    <property type="entry name" value="PLP-dependent transferases"/>
    <property type="match status" value="1"/>
</dbReference>
<dbReference type="InterPro" id="IPR015424">
    <property type="entry name" value="PyrdxlP-dep_Trfase"/>
</dbReference>
<dbReference type="EMBL" id="JABFXE010000750">
    <property type="protein sequence ID" value="NUQ90308.1"/>
    <property type="molecule type" value="Genomic_DNA"/>
</dbReference>
<proteinExistence type="predicted"/>
<dbReference type="GO" id="GO:0009116">
    <property type="term" value="P:nucleoside metabolic process"/>
    <property type="evidence" value="ECO:0007669"/>
    <property type="project" value="InterPro"/>
</dbReference>
<dbReference type="InterPro" id="IPR049315">
    <property type="entry name" value="GDC-P_N"/>
</dbReference>
<organism evidence="3 4">
    <name type="scientific">Glycomyces artemisiae</name>
    <dbReference type="NCBI Taxonomy" id="1076443"/>
    <lineage>
        <taxon>Bacteria</taxon>
        <taxon>Bacillati</taxon>
        <taxon>Actinomycetota</taxon>
        <taxon>Actinomycetes</taxon>
        <taxon>Glycomycetales</taxon>
        <taxon>Glycomycetaceae</taxon>
        <taxon>Glycomyces</taxon>
    </lineage>
</organism>
<dbReference type="Proteomes" id="UP000574690">
    <property type="component" value="Unassembled WGS sequence"/>
</dbReference>
<sequence length="92" mass="9791">MTDRSAFAARHIGTDPADQDAMLKAVGYPSLEALMDACMPALIRSSDGLALPDAVTETEAQAELQGLADQNRPMRSMIGLGYFGTHTPAVIR</sequence>
<dbReference type="PANTHER" id="PTHR42806:SF1">
    <property type="entry name" value="GLYCINE DEHYDROGENASE (DECARBOXYLATING)"/>
    <property type="match status" value="1"/>
</dbReference>
<comment type="caution">
    <text evidence="3">The sequence shown here is derived from an EMBL/GenBank/DDBJ whole genome shotgun (WGS) entry which is preliminary data.</text>
</comment>
<keyword evidence="1" id="KW-0560">Oxidoreductase</keyword>
<dbReference type="PANTHER" id="PTHR42806">
    <property type="entry name" value="GLYCINE CLEAVAGE SYSTEM P-PROTEIN"/>
    <property type="match status" value="1"/>
</dbReference>
<feature type="non-terminal residue" evidence="3">
    <location>
        <position position="92"/>
    </location>
</feature>
<dbReference type="GO" id="GO:0004375">
    <property type="term" value="F:glycine dehydrogenase (decarboxylating) activity"/>
    <property type="evidence" value="ECO:0007669"/>
    <property type="project" value="InterPro"/>
</dbReference>
<evidence type="ECO:0000256" key="1">
    <source>
        <dbReference type="ARBA" id="ARBA00023002"/>
    </source>
</evidence>